<dbReference type="PANTHER" id="PTHR43364:SF4">
    <property type="entry name" value="NAD(P)-LINKED OXIDOREDUCTASE SUPERFAMILY PROTEIN"/>
    <property type="match status" value="1"/>
</dbReference>
<dbReference type="SUPFAM" id="SSF51430">
    <property type="entry name" value="NAD(P)-linked oxidoreductase"/>
    <property type="match status" value="1"/>
</dbReference>
<reference evidence="3 4" key="2">
    <citation type="submission" date="2020-03" db="EMBL/GenBank/DDBJ databases">
        <authorList>
            <person name="Ichikawa N."/>
            <person name="Kimura A."/>
            <person name="Kitahashi Y."/>
            <person name="Uohara A."/>
        </authorList>
    </citation>
    <scope>NUCLEOTIDE SEQUENCE [LARGE SCALE GENOMIC DNA]</scope>
    <source>
        <strain evidence="3 4">NBRC 108638</strain>
    </source>
</reference>
<evidence type="ECO:0000313" key="3">
    <source>
        <dbReference type="EMBL" id="GFJ86777.1"/>
    </source>
</evidence>
<organism evidence="3 4">
    <name type="scientific">Phytohabitans rumicis</name>
    <dbReference type="NCBI Taxonomy" id="1076125"/>
    <lineage>
        <taxon>Bacteria</taxon>
        <taxon>Bacillati</taxon>
        <taxon>Actinomycetota</taxon>
        <taxon>Actinomycetes</taxon>
        <taxon>Micromonosporales</taxon>
        <taxon>Micromonosporaceae</taxon>
    </lineage>
</organism>
<name>A0A6V8KY71_9ACTN</name>
<dbReference type="PRINTS" id="PR00069">
    <property type="entry name" value="ALDKETRDTASE"/>
</dbReference>
<dbReference type="Proteomes" id="UP000482960">
    <property type="component" value="Unassembled WGS sequence"/>
</dbReference>
<sequence>MLLAGPRRSAISRFGPDRAIICGKANQVEHTRLGRTGLKVSRIGLGCMSYGNPTTGMHQWTLDEDAAAPFFRQAVELGVTFWDTANVYQGGTSEEFVGRAITRFSRREDVVLATKVSGKMHDGPGGSGLSRKAILEQVDASLRRLDTDYIDVYYIHRFDPETAAEETMAALDDLVRAGKVRYLGASSMWAWQFAKMQHAAVRGGWTTFSAMQDQYNVLKREEERDMIPMCLDQGVGLTPYSPLAKGRAARPWGAQTARSSSDTVAKTFDRDADKPVVDAVHKIAQARDVPMAQVALAWLLSKPVVACPIVGATKPSHLLDAVAALDLNLTDAEITTLEERYTAQDNYWW</sequence>
<dbReference type="CDD" id="cd19079">
    <property type="entry name" value="AKR_EcYajO-like"/>
    <property type="match status" value="1"/>
</dbReference>
<dbReference type="GO" id="GO:0016491">
    <property type="term" value="F:oxidoreductase activity"/>
    <property type="evidence" value="ECO:0007669"/>
    <property type="project" value="UniProtKB-KW"/>
</dbReference>
<dbReference type="InterPro" id="IPR050523">
    <property type="entry name" value="AKR_Detox_Biosynth"/>
</dbReference>
<keyword evidence="1" id="KW-0560">Oxidoreductase</keyword>
<evidence type="ECO:0000256" key="1">
    <source>
        <dbReference type="ARBA" id="ARBA00023002"/>
    </source>
</evidence>
<reference evidence="3 4" key="1">
    <citation type="submission" date="2020-03" db="EMBL/GenBank/DDBJ databases">
        <title>Whole genome shotgun sequence of Phytohabitans rumicis NBRC 108638.</title>
        <authorList>
            <person name="Komaki H."/>
            <person name="Tamura T."/>
        </authorList>
    </citation>
    <scope>NUCLEOTIDE SEQUENCE [LARGE SCALE GENOMIC DNA]</scope>
    <source>
        <strain evidence="3 4">NBRC 108638</strain>
    </source>
</reference>
<dbReference type="InterPro" id="IPR036812">
    <property type="entry name" value="NAD(P)_OxRdtase_dom_sf"/>
</dbReference>
<dbReference type="PANTHER" id="PTHR43364">
    <property type="entry name" value="NADH-SPECIFIC METHYLGLYOXAL REDUCTASE-RELATED"/>
    <property type="match status" value="1"/>
</dbReference>
<dbReference type="FunFam" id="3.20.20.100:FF:000004">
    <property type="entry name" value="Oxidoreductase, aldo/keto reductase"/>
    <property type="match status" value="1"/>
</dbReference>
<dbReference type="InterPro" id="IPR020471">
    <property type="entry name" value="AKR"/>
</dbReference>
<keyword evidence="4" id="KW-1185">Reference proteome</keyword>
<dbReference type="EMBL" id="BLPG01000001">
    <property type="protein sequence ID" value="GFJ86777.1"/>
    <property type="molecule type" value="Genomic_DNA"/>
</dbReference>
<proteinExistence type="predicted"/>
<dbReference type="Pfam" id="PF00248">
    <property type="entry name" value="Aldo_ket_red"/>
    <property type="match status" value="1"/>
</dbReference>
<evidence type="ECO:0000313" key="4">
    <source>
        <dbReference type="Proteomes" id="UP000482960"/>
    </source>
</evidence>
<dbReference type="GO" id="GO:0005829">
    <property type="term" value="C:cytosol"/>
    <property type="evidence" value="ECO:0007669"/>
    <property type="project" value="TreeGrafter"/>
</dbReference>
<evidence type="ECO:0000259" key="2">
    <source>
        <dbReference type="Pfam" id="PF00248"/>
    </source>
</evidence>
<dbReference type="Gene3D" id="3.20.20.100">
    <property type="entry name" value="NADP-dependent oxidoreductase domain"/>
    <property type="match status" value="1"/>
</dbReference>
<gene>
    <name evidence="3" type="ORF">Prum_004190</name>
</gene>
<dbReference type="AlphaFoldDB" id="A0A6V8KY71"/>
<comment type="caution">
    <text evidence="3">The sequence shown here is derived from an EMBL/GenBank/DDBJ whole genome shotgun (WGS) entry which is preliminary data.</text>
</comment>
<dbReference type="InterPro" id="IPR023210">
    <property type="entry name" value="NADP_OxRdtase_dom"/>
</dbReference>
<feature type="domain" description="NADP-dependent oxidoreductase" evidence="2">
    <location>
        <begin position="42"/>
        <end position="339"/>
    </location>
</feature>
<accession>A0A6V8KY71</accession>
<protein>
    <submittedName>
        <fullName evidence="3">Oxidoreductase</fullName>
    </submittedName>
</protein>